<dbReference type="InterPro" id="IPR039556">
    <property type="entry name" value="ICL/PEPM"/>
</dbReference>
<dbReference type="CDD" id="cd00377">
    <property type="entry name" value="ICL_PEPM"/>
    <property type="match status" value="1"/>
</dbReference>
<dbReference type="Proteomes" id="UP001499986">
    <property type="component" value="Unassembled WGS sequence"/>
</dbReference>
<dbReference type="GO" id="GO:0016829">
    <property type="term" value="F:lyase activity"/>
    <property type="evidence" value="ECO:0007669"/>
    <property type="project" value="UniProtKB-KW"/>
</dbReference>
<evidence type="ECO:0000313" key="1">
    <source>
        <dbReference type="EMBL" id="GAA2381890.1"/>
    </source>
</evidence>
<gene>
    <name evidence="1" type="ORF">GCM10010255_04780</name>
</gene>
<accession>A0ABN3HJH5</accession>
<comment type="caution">
    <text evidence="1">The sequence shown here is derived from an EMBL/GenBank/DDBJ whole genome shotgun (WGS) entry which is preliminary data.</text>
</comment>
<dbReference type="Gene3D" id="3.20.20.60">
    <property type="entry name" value="Phosphoenolpyruvate-binding domains"/>
    <property type="match status" value="1"/>
</dbReference>
<dbReference type="PANTHER" id="PTHR42905:SF16">
    <property type="entry name" value="CARBOXYPHOSPHONOENOLPYRUVATE PHOSPHONOMUTASE-LIKE PROTEIN (AFU_ORTHOLOGUE AFUA_5G07230)"/>
    <property type="match status" value="1"/>
</dbReference>
<dbReference type="InterPro" id="IPR040442">
    <property type="entry name" value="Pyrv_kinase-like_dom_sf"/>
</dbReference>
<name>A0ABN3HJH5_9ACTN</name>
<dbReference type="PANTHER" id="PTHR42905">
    <property type="entry name" value="PHOSPHOENOLPYRUVATE CARBOXYLASE"/>
    <property type="match status" value="1"/>
</dbReference>
<dbReference type="InterPro" id="IPR015813">
    <property type="entry name" value="Pyrv/PenolPyrv_kinase-like_dom"/>
</dbReference>
<dbReference type="SUPFAM" id="SSF51621">
    <property type="entry name" value="Phosphoenolpyruvate/pyruvate domain"/>
    <property type="match status" value="1"/>
</dbReference>
<keyword evidence="1" id="KW-0456">Lyase</keyword>
<organism evidence="1 2">
    <name type="scientific">Streptomyces coeruleofuscus</name>
    <dbReference type="NCBI Taxonomy" id="66879"/>
    <lineage>
        <taxon>Bacteria</taxon>
        <taxon>Bacillati</taxon>
        <taxon>Actinomycetota</taxon>
        <taxon>Actinomycetes</taxon>
        <taxon>Kitasatosporales</taxon>
        <taxon>Streptomycetaceae</taxon>
        <taxon>Streptomyces</taxon>
    </lineage>
</organism>
<protein>
    <submittedName>
        <fullName evidence="1">Isocitrate lyase/phosphoenolpyruvate mutase family protein</fullName>
    </submittedName>
</protein>
<dbReference type="EMBL" id="BAAASE010000001">
    <property type="protein sequence ID" value="GAA2381890.1"/>
    <property type="molecule type" value="Genomic_DNA"/>
</dbReference>
<keyword evidence="2" id="KW-1185">Reference proteome</keyword>
<dbReference type="RefSeq" id="WP_346137554.1">
    <property type="nucleotide sequence ID" value="NZ_BAAASE010000001.1"/>
</dbReference>
<proteinExistence type="predicted"/>
<dbReference type="Pfam" id="PF13714">
    <property type="entry name" value="PEP_mutase"/>
    <property type="match status" value="1"/>
</dbReference>
<evidence type="ECO:0000313" key="2">
    <source>
        <dbReference type="Proteomes" id="UP001499986"/>
    </source>
</evidence>
<reference evidence="1 2" key="1">
    <citation type="journal article" date="2019" name="Int. J. Syst. Evol. Microbiol.">
        <title>The Global Catalogue of Microorganisms (GCM) 10K type strain sequencing project: providing services to taxonomists for standard genome sequencing and annotation.</title>
        <authorList>
            <consortium name="The Broad Institute Genomics Platform"/>
            <consortium name="The Broad Institute Genome Sequencing Center for Infectious Disease"/>
            <person name="Wu L."/>
            <person name="Ma J."/>
        </authorList>
    </citation>
    <scope>NUCLEOTIDE SEQUENCE [LARGE SCALE GENOMIC DNA]</scope>
    <source>
        <strain evidence="1 2">JCM 4358</strain>
    </source>
</reference>
<sequence length="274" mass="28551">MTAHPKQTRHARTATAFAGLHHADEPLLLPNAWDCASARAIAGQGFRAVATTSLGVAVAAGLPDGEAATREETLRLAFALGSEPWLLSVDAEGGFSEDPDEVAEFARELYAVGVVGINLEDGLGPADLHAAKIAAVKEAVPGLFVNARTDTHWLGDGDLTDTFARLDAYRQAGADGLFVPGLTDLRQITTLVRRVHAPLNVLYSPDGPSVPRLAEAGVRRISLGSLLYRRALGAALEAAAEIRAGRTPTGPTPSYGEVARQVAPQAVPSGVEGG</sequence>